<organism evidence="1 2">
    <name type="scientific">Chryseobacterium gilvum</name>
    <dbReference type="NCBI Taxonomy" id="2976534"/>
    <lineage>
        <taxon>Bacteria</taxon>
        <taxon>Pseudomonadati</taxon>
        <taxon>Bacteroidota</taxon>
        <taxon>Flavobacteriia</taxon>
        <taxon>Flavobacteriales</taxon>
        <taxon>Weeksellaceae</taxon>
        <taxon>Chryseobacterium group</taxon>
        <taxon>Chryseobacterium</taxon>
    </lineage>
</organism>
<reference evidence="2" key="1">
    <citation type="submission" date="2023-07" db="EMBL/GenBank/DDBJ databases">
        <title>Chryseobacterium sp. GMJ5 Genome sequencing and assembly.</title>
        <authorList>
            <person name="Jung Y."/>
        </authorList>
    </citation>
    <scope>NUCLEOTIDE SEQUENCE [LARGE SCALE GENOMIC DNA]</scope>
    <source>
        <strain evidence="2">GMJ5</strain>
    </source>
</reference>
<evidence type="ECO:0008006" key="3">
    <source>
        <dbReference type="Google" id="ProtNLM"/>
    </source>
</evidence>
<comment type="caution">
    <text evidence="1">The sequence shown here is derived from an EMBL/GenBank/DDBJ whole genome shotgun (WGS) entry which is preliminary data.</text>
</comment>
<evidence type="ECO:0000313" key="2">
    <source>
        <dbReference type="Proteomes" id="UP001208114"/>
    </source>
</evidence>
<sequence>MEFEKSNDAQKSRLLNLVMVVKNLESERFKGKVQLICPKGFRNVNAEDASIELAPQETRYIPIKIIIGEDAQAGSSVIIAKLFTQSGILISEQSTSHTIDIDQSLIINPIATSIYRSSDQEPLSIKIKVSNTGNVKQDITVVCKFPDPEDSNLFMEQEAAIEAKKDSIFTFTYIPTKSLARLSNFIINISGFRNPDKEIFGSASIAVQNISSVQKYHNLEFSNFSEETKNQITASYRKVGKDINMYQITGSGGVNVSSGYIFMRGNIAFLDHQQNLLVTNTNLVYRQGNNEYSIGSVNKLLDMTIVGRGAEYSHVFSKYQKLEIGFVDQNFNVAEKNSWLKNGYGFFAKGTLHSNNSSRNMAATYIYRYDPFEKVKHSILGTEINHSFNQLWFLNAKVNGGISSYESENRTKPSFSAESNYSGKIKNFNLNGNYFFSTDYYPGNRRGSMQIQQNISKDIKEHTLHSNISISNFSPKFYFFERAQQSQNTRIEVGNRFPKIKDFNISILYQYQNESSNSYNNFFGNQLNTDVQHMTAHRIVEQISWIHPASRQSAVLSLETGTVQYPTAEENRLQMKVNANYSFRKFNFNTIYQSGSYYLSEYAFSTLTDANAVYKKFSVSLFYNDNVMKDKINLSTGVSYINDQVYGKSPSAFFNAKYSGKKFDAFINSSWYHYSSGLIRNNLMTFEVGMTLNLRKTILNKEKKSVIKAFAFYDDNTNNIFDEGEKPASDYILTIENVALKTDSEGEASYKSVPFGKYTLKPFIQQGWYYDEMHFEVDRYAYALDIPLHQNGSLQGKVLFNYNTKTALDFEHRGSAIGFSIFKENQLLQKIYTNDEGEFTAFLPTGKYTILLDEPSLPANTFCDMRSYEVQITAGKISKIPDFVIKVKEKKINTIKFGN</sequence>
<dbReference type="SUPFAM" id="SSF117074">
    <property type="entry name" value="Hypothetical protein PA1324"/>
    <property type="match status" value="1"/>
</dbReference>
<protein>
    <recommendedName>
        <fullName evidence="3">SD-repeat containing protein B domain-containing protein</fullName>
    </recommendedName>
</protein>
<evidence type="ECO:0000313" key="1">
    <source>
        <dbReference type="EMBL" id="MCU7613147.1"/>
    </source>
</evidence>
<dbReference type="EMBL" id="JAOTEN010000001">
    <property type="protein sequence ID" value="MCU7613147.1"/>
    <property type="molecule type" value="Genomic_DNA"/>
</dbReference>
<accession>A0ABT2VT25</accession>
<proteinExistence type="predicted"/>
<gene>
    <name evidence="1" type="ORF">N0B16_01755</name>
</gene>
<keyword evidence="2" id="KW-1185">Reference proteome</keyword>
<dbReference type="Proteomes" id="UP001208114">
    <property type="component" value="Unassembled WGS sequence"/>
</dbReference>
<name>A0ABT2VT25_9FLAO</name>